<sequence>MSIKQLAKTEVNNYNTAYVDVYKIREDMIAKYSAARACVERGDGTMKNCTLRREICRALDNSSDWNKVAKTDSGRLLYQRVKSNSLENFV</sequence>
<evidence type="ECO:0000313" key="1">
    <source>
        <dbReference type="EMBL" id="AJT60940.1"/>
    </source>
</evidence>
<dbReference type="GeneID" id="26628425"/>
<dbReference type="EMBL" id="KP671755">
    <property type="protein sequence ID" value="AJT60940.1"/>
    <property type="molecule type" value="Genomic_DNA"/>
</dbReference>
<reference evidence="1 2" key="1">
    <citation type="journal article" date="2016" name="Genom Data">
        <title>Complete genome sequence of a giant Vibrio phage ValKK3 infecting Vibrio alginolyticus.</title>
        <authorList>
            <person name="Lal T.M."/>
            <person name="Sano M."/>
            <person name="Hatai K."/>
            <person name="Ransangan J."/>
        </authorList>
    </citation>
    <scope>NUCLEOTIDE SEQUENCE [LARGE SCALE GENOMIC DNA]</scope>
</reference>
<proteinExistence type="predicted"/>
<name>A0A0D4DAM0_9CAUD</name>
<organism evidence="1 2">
    <name type="scientific">Vibrio phage ValKK3</name>
    <dbReference type="NCBI Taxonomy" id="1610855"/>
    <lineage>
        <taxon>Viruses</taxon>
        <taxon>Duplodnaviria</taxon>
        <taxon>Heunggongvirae</taxon>
        <taxon>Uroviricota</taxon>
        <taxon>Caudoviricetes</taxon>
        <taxon>Pantevenvirales</taxon>
        <taxon>Straboviridae</taxon>
        <taxon>Schizotequatrovirus</taxon>
        <taxon>Schizotequatrovirus valkk3</taxon>
    </lineage>
</organism>
<evidence type="ECO:0000313" key="2">
    <source>
        <dbReference type="Proteomes" id="UP000202888"/>
    </source>
</evidence>
<dbReference type="RefSeq" id="YP_009201202.1">
    <property type="nucleotide sequence ID" value="NC_028829.1"/>
</dbReference>
<keyword evidence="2" id="KW-1185">Reference proteome</keyword>
<dbReference type="Proteomes" id="UP000202888">
    <property type="component" value="Segment"/>
</dbReference>
<dbReference type="OrthoDB" id="26530at10239"/>
<accession>A0A0D4DAM0</accession>
<protein>
    <submittedName>
        <fullName evidence="1">Uncharacterized protein</fullName>
    </submittedName>
</protein>
<dbReference type="KEGG" id="vg:26628425"/>